<accession>A0A9D3Y3H9</accession>
<comment type="caution">
    <text evidence="1">The sequence shown here is derived from an EMBL/GenBank/DDBJ whole genome shotgun (WGS) entry which is preliminary data.</text>
</comment>
<keyword evidence="2" id="KW-1185">Reference proteome</keyword>
<sequence length="79" mass="9151">MVAGKRNIYSNYKGLGYVCMREGVSVWKIREKVECCGVRELQPAHTQSCKTLDLASDLLFSRERQPKVPNIWETLLYDK</sequence>
<dbReference type="EMBL" id="JAIWYP010000022">
    <property type="protein sequence ID" value="KAH3692491.1"/>
    <property type="molecule type" value="Genomic_DNA"/>
</dbReference>
<organism evidence="1 2">
    <name type="scientific">Dreissena polymorpha</name>
    <name type="common">Zebra mussel</name>
    <name type="synonym">Mytilus polymorpha</name>
    <dbReference type="NCBI Taxonomy" id="45954"/>
    <lineage>
        <taxon>Eukaryota</taxon>
        <taxon>Metazoa</taxon>
        <taxon>Spiralia</taxon>
        <taxon>Lophotrochozoa</taxon>
        <taxon>Mollusca</taxon>
        <taxon>Bivalvia</taxon>
        <taxon>Autobranchia</taxon>
        <taxon>Heteroconchia</taxon>
        <taxon>Euheterodonta</taxon>
        <taxon>Imparidentia</taxon>
        <taxon>Neoheterodontei</taxon>
        <taxon>Myida</taxon>
        <taxon>Dreissenoidea</taxon>
        <taxon>Dreissenidae</taxon>
        <taxon>Dreissena</taxon>
    </lineage>
</organism>
<name>A0A9D3Y3H9_DREPO</name>
<evidence type="ECO:0000313" key="1">
    <source>
        <dbReference type="EMBL" id="KAH3692491.1"/>
    </source>
</evidence>
<evidence type="ECO:0000313" key="2">
    <source>
        <dbReference type="Proteomes" id="UP000828390"/>
    </source>
</evidence>
<reference evidence="1" key="2">
    <citation type="submission" date="2020-11" db="EMBL/GenBank/DDBJ databases">
        <authorList>
            <person name="McCartney M.A."/>
            <person name="Auch B."/>
            <person name="Kono T."/>
            <person name="Mallez S."/>
            <person name="Becker A."/>
            <person name="Gohl D.M."/>
            <person name="Silverstein K.A.T."/>
            <person name="Koren S."/>
            <person name="Bechman K.B."/>
            <person name="Herman A."/>
            <person name="Abrahante J.E."/>
            <person name="Garbe J."/>
        </authorList>
    </citation>
    <scope>NUCLEOTIDE SEQUENCE</scope>
    <source>
        <strain evidence="1">Duluth1</strain>
        <tissue evidence="1">Whole animal</tissue>
    </source>
</reference>
<gene>
    <name evidence="1" type="ORF">DPMN_194332</name>
</gene>
<dbReference type="AlphaFoldDB" id="A0A9D3Y3H9"/>
<protein>
    <submittedName>
        <fullName evidence="1">Uncharacterized protein</fullName>
    </submittedName>
</protein>
<proteinExistence type="predicted"/>
<reference evidence="1" key="1">
    <citation type="journal article" date="2019" name="bioRxiv">
        <title>The Genome of the Zebra Mussel, Dreissena polymorpha: A Resource for Invasive Species Research.</title>
        <authorList>
            <person name="McCartney M.A."/>
            <person name="Auch B."/>
            <person name="Kono T."/>
            <person name="Mallez S."/>
            <person name="Zhang Y."/>
            <person name="Obille A."/>
            <person name="Becker A."/>
            <person name="Abrahante J.E."/>
            <person name="Garbe J."/>
            <person name="Badalamenti J.P."/>
            <person name="Herman A."/>
            <person name="Mangelson H."/>
            <person name="Liachko I."/>
            <person name="Sullivan S."/>
            <person name="Sone E.D."/>
            <person name="Koren S."/>
            <person name="Silverstein K.A.T."/>
            <person name="Beckman K.B."/>
            <person name="Gohl D.M."/>
        </authorList>
    </citation>
    <scope>NUCLEOTIDE SEQUENCE</scope>
    <source>
        <strain evidence="1">Duluth1</strain>
        <tissue evidence="1">Whole animal</tissue>
    </source>
</reference>
<dbReference type="Proteomes" id="UP000828390">
    <property type="component" value="Unassembled WGS sequence"/>
</dbReference>